<reference evidence="2" key="2">
    <citation type="journal article" date="2018" name="BMC Genomics">
        <title>Whole genome sequencing and function prediction of 133 gut anaerobes isolated from chicken caecum in pure cultures.</title>
        <authorList>
            <person name="Medvecky M."/>
            <person name="Cejkova D."/>
            <person name="Polansky O."/>
            <person name="Karasova D."/>
            <person name="Kubasova T."/>
            <person name="Cizek A."/>
            <person name="Rychlik I."/>
        </authorList>
    </citation>
    <scope>NUCLEOTIDE SEQUENCE</scope>
    <source>
        <strain evidence="2">An90</strain>
    </source>
</reference>
<accession>A0A1Y3QUB9</accession>
<gene>
    <name evidence="2" type="ORF">B5G41_13165</name>
    <name evidence="1" type="ORF">F2Y10_06980</name>
</gene>
<dbReference type="Proteomes" id="UP000322940">
    <property type="component" value="Unassembled WGS sequence"/>
</dbReference>
<evidence type="ECO:0000313" key="1">
    <source>
        <dbReference type="EMBL" id="KAA2378806.1"/>
    </source>
</evidence>
<organism evidence="2 3">
    <name type="scientific">Alistipes onderdonkii</name>
    <dbReference type="NCBI Taxonomy" id="328813"/>
    <lineage>
        <taxon>Bacteria</taxon>
        <taxon>Pseudomonadati</taxon>
        <taxon>Bacteroidota</taxon>
        <taxon>Bacteroidia</taxon>
        <taxon>Bacteroidales</taxon>
        <taxon>Rikenellaceae</taxon>
        <taxon>Alistipes</taxon>
    </lineage>
</organism>
<dbReference type="EMBL" id="NFHB01000010">
    <property type="protein sequence ID" value="OUN02017.1"/>
    <property type="molecule type" value="Genomic_DNA"/>
</dbReference>
<evidence type="ECO:0000313" key="3">
    <source>
        <dbReference type="Proteomes" id="UP000195772"/>
    </source>
</evidence>
<protein>
    <submittedName>
        <fullName evidence="2">Uncharacterized protein</fullName>
    </submittedName>
</protein>
<dbReference type="RefSeq" id="WP_087403365.1">
    <property type="nucleotide sequence ID" value="NZ_JADCKD010000004.1"/>
</dbReference>
<dbReference type="EMBL" id="VVXH01000006">
    <property type="protein sequence ID" value="KAA2378806.1"/>
    <property type="molecule type" value="Genomic_DNA"/>
</dbReference>
<dbReference type="AlphaFoldDB" id="A0A1Y3QUB9"/>
<evidence type="ECO:0000313" key="4">
    <source>
        <dbReference type="Proteomes" id="UP000322940"/>
    </source>
</evidence>
<evidence type="ECO:0000313" key="2">
    <source>
        <dbReference type="EMBL" id="OUN02017.1"/>
    </source>
</evidence>
<dbReference type="OrthoDB" id="1001452at2"/>
<comment type="caution">
    <text evidence="2">The sequence shown here is derived from an EMBL/GenBank/DDBJ whole genome shotgun (WGS) entry which is preliminary data.</text>
</comment>
<reference evidence="3" key="1">
    <citation type="submission" date="2017-04" db="EMBL/GenBank/DDBJ databases">
        <title>Function of individual gut microbiota members based on whole genome sequencing of pure cultures obtained from chicken caecum.</title>
        <authorList>
            <person name="Medvecky M."/>
            <person name="Cejkova D."/>
            <person name="Polansky O."/>
            <person name="Karasova D."/>
            <person name="Kubasova T."/>
            <person name="Cizek A."/>
            <person name="Rychlik I."/>
        </authorList>
    </citation>
    <scope>NUCLEOTIDE SEQUENCE [LARGE SCALE GENOMIC DNA]</scope>
    <source>
        <strain evidence="3">An90</strain>
    </source>
</reference>
<proteinExistence type="predicted"/>
<dbReference type="Proteomes" id="UP000195772">
    <property type="component" value="Unassembled WGS sequence"/>
</dbReference>
<name>A0A1Y3QUB9_9BACT</name>
<reference evidence="1 4" key="3">
    <citation type="journal article" date="2019" name="Nat. Med.">
        <title>A library of human gut bacterial isolates paired with longitudinal multiomics data enables mechanistic microbiome research.</title>
        <authorList>
            <person name="Poyet M."/>
            <person name="Groussin M."/>
            <person name="Gibbons S.M."/>
            <person name="Avila-Pacheco J."/>
            <person name="Jiang X."/>
            <person name="Kearney S.M."/>
            <person name="Perrotta A.R."/>
            <person name="Berdy B."/>
            <person name="Zhao S."/>
            <person name="Lieberman T.D."/>
            <person name="Swanson P.K."/>
            <person name="Smith M."/>
            <person name="Roesemann S."/>
            <person name="Alexander J.E."/>
            <person name="Rich S.A."/>
            <person name="Livny J."/>
            <person name="Vlamakis H."/>
            <person name="Clish C."/>
            <person name="Bullock K."/>
            <person name="Deik A."/>
            <person name="Scott J."/>
            <person name="Pierce K.A."/>
            <person name="Xavier R.J."/>
            <person name="Alm E.J."/>
        </authorList>
    </citation>
    <scope>NUCLEOTIDE SEQUENCE [LARGE SCALE GENOMIC DNA]</scope>
    <source>
        <strain evidence="1 4">BIOML-A266</strain>
    </source>
</reference>
<sequence>MGTAYKIRCRHCGAQFEHHMQPGYGVLPMCVGCGEYVETETAIRCPACHKKLNTTQEEFNEQIEVTYMWD</sequence>